<feature type="region of interest" description="Disordered" evidence="1">
    <location>
        <begin position="292"/>
        <end position="320"/>
    </location>
</feature>
<dbReference type="InterPro" id="IPR036051">
    <property type="entry name" value="KRAB_dom_sf"/>
</dbReference>
<dbReference type="CDD" id="cd07765">
    <property type="entry name" value="KRAB_A-box"/>
    <property type="match status" value="1"/>
</dbReference>
<dbReference type="InterPro" id="IPR001909">
    <property type="entry name" value="KRAB"/>
</dbReference>
<feature type="domain" description="KRAB" evidence="2">
    <location>
        <begin position="15"/>
        <end position="93"/>
    </location>
</feature>
<feature type="region of interest" description="Disordered" evidence="1">
    <location>
        <begin position="220"/>
        <end position="255"/>
    </location>
</feature>
<dbReference type="InterPro" id="IPR050169">
    <property type="entry name" value="Krueppel_C2H2_ZnF"/>
</dbReference>
<dbReference type="Gene3D" id="6.10.140.140">
    <property type="match status" value="1"/>
</dbReference>
<reference evidence="3" key="1">
    <citation type="submission" date="2022-03" db="EMBL/GenBank/DDBJ databases">
        <title>Genomic analyses of argali, domestic sheep and their hybrids provide insights into chromosomal evolution, heterosis and genetic basis of agronomic traits.</title>
        <authorList>
            <person name="Li M."/>
        </authorList>
    </citation>
    <scope>NUCLEOTIDE SEQUENCE</scope>
    <source>
        <strain evidence="3">CAU-MHL-2022a</strain>
        <tissue evidence="3">Skin</tissue>
    </source>
</reference>
<dbReference type="SMART" id="SM00349">
    <property type="entry name" value="KRAB"/>
    <property type="match status" value="1"/>
</dbReference>
<evidence type="ECO:0000313" key="3">
    <source>
        <dbReference type="EMBL" id="KAI4534909.1"/>
    </source>
</evidence>
<gene>
    <name evidence="3" type="ORF">MG293_015769</name>
</gene>
<dbReference type="Pfam" id="PF01352">
    <property type="entry name" value="KRAB"/>
    <property type="match status" value="1"/>
</dbReference>
<dbReference type="GO" id="GO:0006355">
    <property type="term" value="P:regulation of DNA-templated transcription"/>
    <property type="evidence" value="ECO:0007669"/>
    <property type="project" value="InterPro"/>
</dbReference>
<dbReference type="SUPFAM" id="SSF109640">
    <property type="entry name" value="KRAB domain (Kruppel-associated box)"/>
    <property type="match status" value="1"/>
</dbReference>
<dbReference type="PANTHER" id="PTHR23232:SF157">
    <property type="entry name" value="ZINC FINGER PROTEIN 525"/>
    <property type="match status" value="1"/>
</dbReference>
<evidence type="ECO:0000313" key="4">
    <source>
        <dbReference type="Proteomes" id="UP001214576"/>
    </source>
</evidence>
<evidence type="ECO:0000256" key="1">
    <source>
        <dbReference type="SAM" id="MobiDB-lite"/>
    </source>
</evidence>
<dbReference type="EMBL" id="JAKZEL010000019">
    <property type="protein sequence ID" value="KAI4534909.1"/>
    <property type="molecule type" value="Genomic_DNA"/>
</dbReference>
<name>A0AAD4Y4R4_OVIAM</name>
<protein>
    <recommendedName>
        <fullName evidence="2">KRAB domain-containing protein</fullName>
    </recommendedName>
</protein>
<organism evidence="3 4">
    <name type="scientific">Ovis ammon polii</name>
    <dbReference type="NCBI Taxonomy" id="230172"/>
    <lineage>
        <taxon>Eukaryota</taxon>
        <taxon>Metazoa</taxon>
        <taxon>Chordata</taxon>
        <taxon>Craniata</taxon>
        <taxon>Vertebrata</taxon>
        <taxon>Euteleostomi</taxon>
        <taxon>Mammalia</taxon>
        <taxon>Eutheria</taxon>
        <taxon>Laurasiatheria</taxon>
        <taxon>Artiodactyla</taxon>
        <taxon>Ruminantia</taxon>
        <taxon>Pecora</taxon>
        <taxon>Bovidae</taxon>
        <taxon>Caprinae</taxon>
        <taxon>Ovis</taxon>
    </lineage>
</organism>
<dbReference type="PROSITE" id="PS50805">
    <property type="entry name" value="KRAB"/>
    <property type="match status" value="1"/>
</dbReference>
<sequence>MKENVSGMALSPTQLTFKDVFIDFTPEEWECLNPAQRTLYKDVMVETLRILLSVGGLRTIKLPSPASPHRVVSLLALRGWIHVRITALTPPEIILDPAWFSSYSLHLGDLTGKRERLAPIRLHLVSQILHRAAFNLSFCSEPSAVLVVTTFAASFRDVSQIHMIKKLQAKGDSGKEEIFQRVVLGRAESHKIEDYFLRKIQKNMHDFESLWTDDERNDRETSLSHNKNLTDRQVHDSRSDAGNKPAERHGSSVQDQLQILESEGTVSECSQVVANINSSTLGLPPQRTLSVCKGNSHKQESAVIHPSELVPDQEAHKKNT</sequence>
<proteinExistence type="predicted"/>
<keyword evidence="4" id="KW-1185">Reference proteome</keyword>
<dbReference type="AlphaFoldDB" id="A0AAD4Y4R4"/>
<dbReference type="Proteomes" id="UP001214576">
    <property type="component" value="Unassembled WGS sequence"/>
</dbReference>
<accession>A0AAD4Y4R4</accession>
<evidence type="ECO:0000259" key="2">
    <source>
        <dbReference type="PROSITE" id="PS50805"/>
    </source>
</evidence>
<dbReference type="PANTHER" id="PTHR23232">
    <property type="entry name" value="KRAB DOMAIN C2H2 ZINC FINGER"/>
    <property type="match status" value="1"/>
</dbReference>
<comment type="caution">
    <text evidence="3">The sequence shown here is derived from an EMBL/GenBank/DDBJ whole genome shotgun (WGS) entry which is preliminary data.</text>
</comment>
<feature type="compositionally biased region" description="Basic and acidic residues" evidence="1">
    <location>
        <begin position="220"/>
        <end position="250"/>
    </location>
</feature>